<dbReference type="Proteomes" id="UP000440224">
    <property type="component" value="Unassembled WGS sequence"/>
</dbReference>
<evidence type="ECO:0000313" key="2">
    <source>
        <dbReference type="EMBL" id="MRG98149.1"/>
    </source>
</evidence>
<dbReference type="EMBL" id="WJIE01000026">
    <property type="protein sequence ID" value="MRG98149.1"/>
    <property type="molecule type" value="Genomic_DNA"/>
</dbReference>
<dbReference type="RefSeq" id="WP_153824923.1">
    <property type="nucleotide sequence ID" value="NZ_WJIE01000026.1"/>
</dbReference>
<accession>A0A6N7Q290</accession>
<comment type="caution">
    <text evidence="2">The sequence shown here is derived from an EMBL/GenBank/DDBJ whole genome shotgun (WGS) entry which is preliminary data.</text>
</comment>
<feature type="compositionally biased region" description="Basic residues" evidence="1">
    <location>
        <begin position="84"/>
        <end position="101"/>
    </location>
</feature>
<feature type="region of interest" description="Disordered" evidence="1">
    <location>
        <begin position="1"/>
        <end position="68"/>
    </location>
</feature>
<protein>
    <submittedName>
        <fullName evidence="2">Uncharacterized protein</fullName>
    </submittedName>
</protein>
<sequence>MSNNTSSNMTALDILRESDEEGETASPFEELDDDETAGPDDEDNDDDDTAALELEAEEEDTGDIRALRKRGKKTVSLEELRQLQRRSRARGQRIGVKKVQKKVQAQKPKPRPKLPPTFVPPNNGARQLFNKWASRGSQFVMRQEGHFYSVAEIRCKCLGNEKAAWLHIPKGEYPLFNVAVGESFTLLGNSATVTTNWTNLQRPSKVTYSETEFLIQSITMQEAGLRVRYDGAEIDKLAGIGEAKSVLTGQAWLWDDAGTFLPKEIFHDYSGENLLYRALRRSAVIYFHWDKSQSGASELSRKLLIDHLRNVPDTKVKTLSRTSGGAAVLPVPDGYVFTDNPERNEHGAFNAVIHVPEDIVFPIKPIELGGVVMRPLEVGLYVQLSLNGIAFQHHQQQSGVKT</sequence>
<feature type="compositionally biased region" description="Polar residues" evidence="1">
    <location>
        <begin position="1"/>
        <end position="10"/>
    </location>
</feature>
<evidence type="ECO:0000313" key="3">
    <source>
        <dbReference type="Proteomes" id="UP000440224"/>
    </source>
</evidence>
<dbReference type="AlphaFoldDB" id="A0A6N7Q290"/>
<feature type="region of interest" description="Disordered" evidence="1">
    <location>
        <begin position="84"/>
        <end position="118"/>
    </location>
</feature>
<name>A0A6N7Q290_9BACT</name>
<reference evidence="2 3" key="1">
    <citation type="submission" date="2019-10" db="EMBL/GenBank/DDBJ databases">
        <title>A soil myxobacterium in the family Polyangiaceae.</title>
        <authorList>
            <person name="Li Y."/>
            <person name="Wang J."/>
        </authorList>
    </citation>
    <scope>NUCLEOTIDE SEQUENCE [LARGE SCALE GENOMIC DNA]</scope>
    <source>
        <strain evidence="2 3">DSM 14734</strain>
    </source>
</reference>
<organism evidence="2 3">
    <name type="scientific">Polyangium spumosum</name>
    <dbReference type="NCBI Taxonomy" id="889282"/>
    <lineage>
        <taxon>Bacteria</taxon>
        <taxon>Pseudomonadati</taxon>
        <taxon>Myxococcota</taxon>
        <taxon>Polyangia</taxon>
        <taxon>Polyangiales</taxon>
        <taxon>Polyangiaceae</taxon>
        <taxon>Polyangium</taxon>
    </lineage>
</organism>
<keyword evidence="3" id="KW-1185">Reference proteome</keyword>
<feature type="compositionally biased region" description="Acidic residues" evidence="1">
    <location>
        <begin position="18"/>
        <end position="61"/>
    </location>
</feature>
<proteinExistence type="predicted"/>
<evidence type="ECO:0000256" key="1">
    <source>
        <dbReference type="SAM" id="MobiDB-lite"/>
    </source>
</evidence>
<gene>
    <name evidence="2" type="ORF">GF068_40500</name>
</gene>
<dbReference type="OrthoDB" id="5541398at2"/>